<accession>A0ABT8VMY5</accession>
<dbReference type="Gene3D" id="2.40.128.490">
    <property type="entry name" value="Uncharacterised protein PF14869, DUF4488"/>
    <property type="match status" value="1"/>
</dbReference>
<gene>
    <name evidence="2" type="ORF">QVZ41_00430</name>
</gene>
<dbReference type="Pfam" id="PF14869">
    <property type="entry name" value="DUF4488"/>
    <property type="match status" value="1"/>
</dbReference>
<name>A0ABT8VMY5_9FLAO</name>
<keyword evidence="3" id="KW-1185">Reference proteome</keyword>
<reference evidence="2" key="1">
    <citation type="submission" date="2023-07" db="EMBL/GenBank/DDBJ databases">
        <title>Wenyingzhuangia sp. chi5 genome sequencing and assembly.</title>
        <authorList>
            <person name="Park S."/>
        </authorList>
    </citation>
    <scope>NUCLEOTIDE SEQUENCE</scope>
    <source>
        <strain evidence="2">Chi5</strain>
    </source>
</reference>
<evidence type="ECO:0000313" key="3">
    <source>
        <dbReference type="Proteomes" id="UP001168642"/>
    </source>
</evidence>
<sequence length="169" mass="19655">MKKIFTLFITTCSLIFLICCSSKKNSETDNTHIIESKSMVGFWRQTGVTSNGKTYDRLTSNYKMINDDGSYFTFITWPKNTSIGHYGSYEITSDSTLTEHIVLHMNPELNGTDQYTRFKLIDKDTLIMDWSLDNERWVCEKWTRIPITKTHEGMVLVKRGTQKKTEILD</sequence>
<proteinExistence type="predicted"/>
<comment type="caution">
    <text evidence="2">The sequence shown here is derived from an EMBL/GenBank/DDBJ whole genome shotgun (WGS) entry which is preliminary data.</text>
</comment>
<evidence type="ECO:0000259" key="1">
    <source>
        <dbReference type="Pfam" id="PF14869"/>
    </source>
</evidence>
<feature type="domain" description="DUF4488" evidence="1">
    <location>
        <begin position="38"/>
        <end position="148"/>
    </location>
</feature>
<protein>
    <submittedName>
        <fullName evidence="2">DUF4488 domain-containing protein</fullName>
    </submittedName>
</protein>
<dbReference type="RefSeq" id="WP_302882587.1">
    <property type="nucleotide sequence ID" value="NZ_JAUMIT010000001.1"/>
</dbReference>
<dbReference type="EMBL" id="JAUMIT010000001">
    <property type="protein sequence ID" value="MDO3693315.1"/>
    <property type="molecule type" value="Genomic_DNA"/>
</dbReference>
<dbReference type="InterPro" id="IPR027991">
    <property type="entry name" value="DUF4488"/>
</dbReference>
<dbReference type="Proteomes" id="UP001168642">
    <property type="component" value="Unassembled WGS sequence"/>
</dbReference>
<evidence type="ECO:0000313" key="2">
    <source>
        <dbReference type="EMBL" id="MDO3693315.1"/>
    </source>
</evidence>
<organism evidence="2 3">
    <name type="scientific">Wenyingzhuangia gilva</name>
    <dbReference type="NCBI Taxonomy" id="3057677"/>
    <lineage>
        <taxon>Bacteria</taxon>
        <taxon>Pseudomonadati</taxon>
        <taxon>Bacteroidota</taxon>
        <taxon>Flavobacteriia</taxon>
        <taxon>Flavobacteriales</taxon>
        <taxon>Flavobacteriaceae</taxon>
        <taxon>Wenyingzhuangia</taxon>
    </lineage>
</organism>